<name>A0A0E9W9B2_ANGAN</name>
<organism evidence="1">
    <name type="scientific">Anguilla anguilla</name>
    <name type="common">European freshwater eel</name>
    <name type="synonym">Muraena anguilla</name>
    <dbReference type="NCBI Taxonomy" id="7936"/>
    <lineage>
        <taxon>Eukaryota</taxon>
        <taxon>Metazoa</taxon>
        <taxon>Chordata</taxon>
        <taxon>Craniata</taxon>
        <taxon>Vertebrata</taxon>
        <taxon>Euteleostomi</taxon>
        <taxon>Actinopterygii</taxon>
        <taxon>Neopterygii</taxon>
        <taxon>Teleostei</taxon>
        <taxon>Anguilliformes</taxon>
        <taxon>Anguillidae</taxon>
        <taxon>Anguilla</taxon>
    </lineage>
</organism>
<reference evidence="1" key="1">
    <citation type="submission" date="2014-11" db="EMBL/GenBank/DDBJ databases">
        <authorList>
            <person name="Amaro Gonzalez C."/>
        </authorList>
    </citation>
    <scope>NUCLEOTIDE SEQUENCE</scope>
</reference>
<dbReference type="EMBL" id="GBXM01022407">
    <property type="protein sequence ID" value="JAH86170.1"/>
    <property type="molecule type" value="Transcribed_RNA"/>
</dbReference>
<protein>
    <submittedName>
        <fullName evidence="1">Uncharacterized protein</fullName>
    </submittedName>
</protein>
<reference evidence="1" key="2">
    <citation type="journal article" date="2015" name="Fish Shellfish Immunol.">
        <title>Early steps in the European eel (Anguilla anguilla)-Vibrio vulnificus interaction in the gills: Role of the RtxA13 toxin.</title>
        <authorList>
            <person name="Callol A."/>
            <person name="Pajuelo D."/>
            <person name="Ebbesson L."/>
            <person name="Teles M."/>
            <person name="MacKenzie S."/>
            <person name="Amaro C."/>
        </authorList>
    </citation>
    <scope>NUCLEOTIDE SEQUENCE</scope>
</reference>
<dbReference type="AlphaFoldDB" id="A0A0E9W9B2"/>
<proteinExistence type="predicted"/>
<evidence type="ECO:0000313" key="1">
    <source>
        <dbReference type="EMBL" id="JAH86170.1"/>
    </source>
</evidence>
<accession>A0A0E9W9B2</accession>
<sequence length="55" mass="6653">MEPSTCTLWTSEIIRIQWRTRRADRSCTVWPRSCQKLIKFSAREHGLLVQDYIRE</sequence>